<dbReference type="Proteomes" id="UP000251558">
    <property type="component" value="Unassembled WGS sequence"/>
</dbReference>
<keyword evidence="5 7" id="KW-0472">Membrane</keyword>
<comment type="caution">
    <text evidence="8">The sequence shown here is derived from an EMBL/GenBank/DDBJ whole genome shotgun (WGS) entry which is preliminary data.</text>
</comment>
<dbReference type="InterPro" id="IPR043428">
    <property type="entry name" value="LivM-like"/>
</dbReference>
<accession>A0A330HM36</accession>
<feature type="transmembrane region" description="Helical" evidence="7">
    <location>
        <begin position="331"/>
        <end position="348"/>
    </location>
</feature>
<keyword evidence="2" id="KW-1003">Cell membrane</keyword>
<gene>
    <name evidence="8" type="primary">urtC</name>
    <name evidence="8" type="ORF">DPM33_16250</name>
</gene>
<name>A0A330HM36_9HYPH</name>
<feature type="transmembrane region" description="Helical" evidence="7">
    <location>
        <begin position="40"/>
        <end position="59"/>
    </location>
</feature>
<evidence type="ECO:0000256" key="5">
    <source>
        <dbReference type="ARBA" id="ARBA00023136"/>
    </source>
</evidence>
<reference evidence="8 9" key="1">
    <citation type="submission" date="2018-07" db="EMBL/GenBank/DDBJ databases">
        <title>Diversity of Mesorhizobium strains in Brazil.</title>
        <authorList>
            <person name="Helene L.C.F."/>
            <person name="Dall'Agnol R."/>
            <person name="Delamuta J.R.M."/>
            <person name="Hungria M."/>
        </authorList>
    </citation>
    <scope>NUCLEOTIDE SEQUENCE [LARGE SCALE GENOMIC DNA]</scope>
    <source>
        <strain evidence="8 9">AC99b</strain>
    </source>
</reference>
<dbReference type="EMBL" id="QMBP01000007">
    <property type="protein sequence ID" value="RAZ89741.1"/>
    <property type="molecule type" value="Genomic_DNA"/>
</dbReference>
<dbReference type="AlphaFoldDB" id="A0A330HM36"/>
<feature type="transmembrane region" description="Helical" evidence="7">
    <location>
        <begin position="129"/>
        <end position="152"/>
    </location>
</feature>
<evidence type="ECO:0000256" key="7">
    <source>
        <dbReference type="SAM" id="Phobius"/>
    </source>
</evidence>
<dbReference type="GO" id="GO:0015658">
    <property type="term" value="F:branched-chain amino acid transmembrane transporter activity"/>
    <property type="evidence" value="ECO:0007669"/>
    <property type="project" value="InterPro"/>
</dbReference>
<keyword evidence="4 7" id="KW-1133">Transmembrane helix</keyword>
<feature type="transmembrane region" description="Helical" evidence="7">
    <location>
        <begin position="296"/>
        <end position="319"/>
    </location>
</feature>
<feature type="transmembrane region" description="Helical" evidence="7">
    <location>
        <begin position="159"/>
        <end position="177"/>
    </location>
</feature>
<comment type="subcellular location">
    <subcellularLocation>
        <location evidence="1">Cell membrane</location>
        <topology evidence="1">Multi-pass membrane protein</topology>
    </subcellularLocation>
</comment>
<keyword evidence="3 7" id="KW-0812">Transmembrane</keyword>
<dbReference type="NCBIfam" id="TIGR03408">
    <property type="entry name" value="urea_trans_UrtC"/>
    <property type="match status" value="1"/>
</dbReference>
<evidence type="ECO:0000256" key="4">
    <source>
        <dbReference type="ARBA" id="ARBA00022989"/>
    </source>
</evidence>
<evidence type="ECO:0000313" key="8">
    <source>
        <dbReference type="EMBL" id="RAZ89741.1"/>
    </source>
</evidence>
<sequence length="407" mass="43785">MITQRFLGADRRIAAMILALLAAAVIVPLLNLAVSPQSAFYIPPYIVALVGKYLCYALLALALDLVWGYCGILSLGHGAFFALGGYAMGMYLMRQIGSRGVYGNPILPDFMVFLNYKELPWFWYGFDHFWFAALMVLAVPGLLAFVFGWFAFRSRVTGVYLSIITQAMTYALLLAFFRNDMGFGGNNGLTDFKDILGFNVQADATRSALFSASAVTLALAVFVTAAIVRSKYGKLLMAVRDAESRTRFLGWRAENVKLFAFTVSAIMAGIAGALYVPQVGIINPGEFEPANSIEVVIWTAVGGRGTIVGPIVGALLVNAGKSWFTGVLPEFWLFALGGLFVAVTLLLPKGVVGMWDNWRSQAKALRAASLAAAASAETEASQPKIVRSAARTPGAWSAAGPEPQPAE</sequence>
<evidence type="ECO:0000256" key="1">
    <source>
        <dbReference type="ARBA" id="ARBA00004651"/>
    </source>
</evidence>
<feature type="transmembrane region" description="Helical" evidence="7">
    <location>
        <begin position="12"/>
        <end position="34"/>
    </location>
</feature>
<dbReference type="GO" id="GO:0005886">
    <property type="term" value="C:plasma membrane"/>
    <property type="evidence" value="ECO:0007669"/>
    <property type="project" value="UniProtKB-SubCell"/>
</dbReference>
<organism evidence="8 9">
    <name type="scientific">Mesorhizobium hawassense</name>
    <dbReference type="NCBI Taxonomy" id="1209954"/>
    <lineage>
        <taxon>Bacteria</taxon>
        <taxon>Pseudomonadati</taxon>
        <taxon>Pseudomonadota</taxon>
        <taxon>Alphaproteobacteria</taxon>
        <taxon>Hyphomicrobiales</taxon>
        <taxon>Phyllobacteriaceae</taxon>
        <taxon>Mesorhizobium</taxon>
    </lineage>
</organism>
<feature type="transmembrane region" description="Helical" evidence="7">
    <location>
        <begin position="66"/>
        <end position="88"/>
    </location>
</feature>
<feature type="transmembrane region" description="Helical" evidence="7">
    <location>
        <begin position="208"/>
        <end position="228"/>
    </location>
</feature>
<feature type="region of interest" description="Disordered" evidence="6">
    <location>
        <begin position="379"/>
        <end position="407"/>
    </location>
</feature>
<protein>
    <submittedName>
        <fullName evidence="8">Urea ABC transporter permease subunit UrtC</fullName>
    </submittedName>
</protein>
<evidence type="ECO:0000313" key="9">
    <source>
        <dbReference type="Proteomes" id="UP000251558"/>
    </source>
</evidence>
<dbReference type="InterPro" id="IPR017778">
    <property type="entry name" value="ABC_transptr_urea_perm_UrtC"/>
</dbReference>
<dbReference type="InterPro" id="IPR001851">
    <property type="entry name" value="ABC_transp_permease"/>
</dbReference>
<dbReference type="OrthoDB" id="9034298at2"/>
<keyword evidence="9" id="KW-1185">Reference proteome</keyword>
<dbReference type="PANTHER" id="PTHR30482">
    <property type="entry name" value="HIGH-AFFINITY BRANCHED-CHAIN AMINO ACID TRANSPORT SYSTEM PERMEASE"/>
    <property type="match status" value="1"/>
</dbReference>
<evidence type="ECO:0000256" key="2">
    <source>
        <dbReference type="ARBA" id="ARBA00022475"/>
    </source>
</evidence>
<dbReference type="CDD" id="cd06581">
    <property type="entry name" value="TM_PBP1_LivM_like"/>
    <property type="match status" value="1"/>
</dbReference>
<feature type="transmembrane region" description="Helical" evidence="7">
    <location>
        <begin position="256"/>
        <end position="276"/>
    </location>
</feature>
<evidence type="ECO:0000256" key="3">
    <source>
        <dbReference type="ARBA" id="ARBA00022692"/>
    </source>
</evidence>
<dbReference type="Pfam" id="PF02653">
    <property type="entry name" value="BPD_transp_2"/>
    <property type="match status" value="1"/>
</dbReference>
<evidence type="ECO:0000256" key="6">
    <source>
        <dbReference type="SAM" id="MobiDB-lite"/>
    </source>
</evidence>
<dbReference type="RefSeq" id="WP_112098463.1">
    <property type="nucleotide sequence ID" value="NZ_QMBP01000007.1"/>
</dbReference>
<proteinExistence type="predicted"/>
<dbReference type="PANTHER" id="PTHR30482:SF4">
    <property type="entry name" value="SLR1201 PROTEIN"/>
    <property type="match status" value="1"/>
</dbReference>